<dbReference type="Pfam" id="PF12625">
    <property type="entry name" value="Arabinose_bd"/>
    <property type="match status" value="1"/>
</dbReference>
<name>A0ABV6S5Z0_9SPHN</name>
<keyword evidence="2" id="KW-0238">DNA-binding</keyword>
<protein>
    <submittedName>
        <fullName evidence="5">AraC family transcriptional regulator ligand-binding domain-containing protein</fullName>
    </submittedName>
</protein>
<dbReference type="InterPro" id="IPR009057">
    <property type="entry name" value="Homeodomain-like_sf"/>
</dbReference>
<dbReference type="Proteomes" id="UP001589858">
    <property type="component" value="Unassembled WGS sequence"/>
</dbReference>
<sequence length="380" mass="41953">MQDYRNTRRGANHRSACLQGDDVIRAPLLRHFPELVASLGGKSAEILETAGIEPFGCEEENAVTCAQWILAMETAAARLGLPDFGMRLARRQGGKGAHALVGRAMRHSPTFGAAIDQAVRHSGAHSRASRIWRGQSASRDHVFVGHDLLISGHSRRSQSIEQLLLLGHLGAQALTLGRVRARAIHLRHDAISSPRTYRRNFGCDVRFVRDEDGIVFRADDMACPVHEADRHELTRTVAHLCKNHGGSPHPASLQVRAIIMPRLWMNGCNTELVASLLGMHPRTLNRRLREEGLTFQQIKDEVRADRLLFYLEQTDLQICEISQKLGFAEQSALSHFSRQVFAMSPTDLRTAASGWLANHGNVATGQGVAPRIDSSNCKSA</sequence>
<dbReference type="SMART" id="SM00342">
    <property type="entry name" value="HTH_ARAC"/>
    <property type="match status" value="1"/>
</dbReference>
<dbReference type="EMBL" id="JBHLTM010000026">
    <property type="protein sequence ID" value="MFC0684147.1"/>
    <property type="molecule type" value="Genomic_DNA"/>
</dbReference>
<evidence type="ECO:0000313" key="5">
    <source>
        <dbReference type="EMBL" id="MFC0684147.1"/>
    </source>
</evidence>
<evidence type="ECO:0000313" key="6">
    <source>
        <dbReference type="Proteomes" id="UP001589858"/>
    </source>
</evidence>
<proteinExistence type="predicted"/>
<evidence type="ECO:0000256" key="3">
    <source>
        <dbReference type="ARBA" id="ARBA00023163"/>
    </source>
</evidence>
<reference evidence="5 6" key="1">
    <citation type="submission" date="2024-09" db="EMBL/GenBank/DDBJ databases">
        <authorList>
            <person name="Sun Q."/>
            <person name="Mori K."/>
        </authorList>
    </citation>
    <scope>NUCLEOTIDE SEQUENCE [LARGE SCALE GENOMIC DNA]</scope>
    <source>
        <strain evidence="5 6">CICC 11035S</strain>
    </source>
</reference>
<evidence type="ECO:0000256" key="2">
    <source>
        <dbReference type="ARBA" id="ARBA00023125"/>
    </source>
</evidence>
<dbReference type="RefSeq" id="WP_267218241.1">
    <property type="nucleotide sequence ID" value="NZ_JAPCWC010000001.1"/>
</dbReference>
<organism evidence="5 6">
    <name type="scientific">Novosphingobium clariflavum</name>
    <dbReference type="NCBI Taxonomy" id="2029884"/>
    <lineage>
        <taxon>Bacteria</taxon>
        <taxon>Pseudomonadati</taxon>
        <taxon>Pseudomonadota</taxon>
        <taxon>Alphaproteobacteria</taxon>
        <taxon>Sphingomonadales</taxon>
        <taxon>Sphingomonadaceae</taxon>
        <taxon>Novosphingobium</taxon>
    </lineage>
</organism>
<dbReference type="InterPro" id="IPR032687">
    <property type="entry name" value="AraC-type_N"/>
</dbReference>
<accession>A0ABV6S5Z0</accession>
<dbReference type="PANTHER" id="PTHR47894">
    <property type="entry name" value="HTH-TYPE TRANSCRIPTIONAL REGULATOR GADX"/>
    <property type="match status" value="1"/>
</dbReference>
<dbReference type="PROSITE" id="PS01124">
    <property type="entry name" value="HTH_ARAC_FAMILY_2"/>
    <property type="match status" value="1"/>
</dbReference>
<keyword evidence="1" id="KW-0805">Transcription regulation</keyword>
<comment type="caution">
    <text evidence="5">The sequence shown here is derived from an EMBL/GenBank/DDBJ whole genome shotgun (WGS) entry which is preliminary data.</text>
</comment>
<dbReference type="SUPFAM" id="SSF46689">
    <property type="entry name" value="Homeodomain-like"/>
    <property type="match status" value="1"/>
</dbReference>
<evidence type="ECO:0000259" key="4">
    <source>
        <dbReference type="PROSITE" id="PS01124"/>
    </source>
</evidence>
<feature type="domain" description="HTH araC/xylS-type" evidence="4">
    <location>
        <begin position="253"/>
        <end position="351"/>
    </location>
</feature>
<dbReference type="Pfam" id="PF12833">
    <property type="entry name" value="HTH_18"/>
    <property type="match status" value="1"/>
</dbReference>
<evidence type="ECO:0000256" key="1">
    <source>
        <dbReference type="ARBA" id="ARBA00023015"/>
    </source>
</evidence>
<dbReference type="Gene3D" id="1.10.10.60">
    <property type="entry name" value="Homeodomain-like"/>
    <property type="match status" value="1"/>
</dbReference>
<gene>
    <name evidence="5" type="ORF">ACFFF8_06035</name>
</gene>
<keyword evidence="3" id="KW-0804">Transcription</keyword>
<dbReference type="PANTHER" id="PTHR47894:SF4">
    <property type="entry name" value="HTH-TYPE TRANSCRIPTIONAL REGULATOR GADX"/>
    <property type="match status" value="1"/>
</dbReference>
<keyword evidence="6" id="KW-1185">Reference proteome</keyword>
<dbReference type="InterPro" id="IPR018060">
    <property type="entry name" value="HTH_AraC"/>
</dbReference>